<protein>
    <submittedName>
        <fullName evidence="2">Transketolase</fullName>
    </submittedName>
</protein>
<dbReference type="Pfam" id="PF00456">
    <property type="entry name" value="Transketolase_N"/>
    <property type="match status" value="1"/>
</dbReference>
<dbReference type="RefSeq" id="WP_135764961.1">
    <property type="nucleotide sequence ID" value="NZ_RQHV01000061.1"/>
</dbReference>
<name>A0A4R9LKC5_9LEPT</name>
<comment type="caution">
    <text evidence="2">The sequence shown here is derived from an EMBL/GenBank/DDBJ whole genome shotgun (WGS) entry which is preliminary data.</text>
</comment>
<dbReference type="AlphaFoldDB" id="A0A4R9LKC5"/>
<keyword evidence="3" id="KW-1185">Reference proteome</keyword>
<dbReference type="Gene3D" id="3.40.50.970">
    <property type="match status" value="1"/>
</dbReference>
<evidence type="ECO:0000313" key="3">
    <source>
        <dbReference type="Proteomes" id="UP000298264"/>
    </source>
</evidence>
<dbReference type="Proteomes" id="UP000298264">
    <property type="component" value="Unassembled WGS sequence"/>
</dbReference>
<dbReference type="PANTHER" id="PTHR47514:SF2">
    <property type="entry name" value="TRANSKETOLASE"/>
    <property type="match status" value="1"/>
</dbReference>
<evidence type="ECO:0000259" key="1">
    <source>
        <dbReference type="Pfam" id="PF00456"/>
    </source>
</evidence>
<feature type="domain" description="Transketolase N-terminal" evidence="1">
    <location>
        <begin position="6"/>
        <end position="246"/>
    </location>
</feature>
<dbReference type="SUPFAM" id="SSF52518">
    <property type="entry name" value="Thiamin diphosphate-binding fold (THDP-binding)"/>
    <property type="match status" value="1"/>
</dbReference>
<dbReference type="InterPro" id="IPR005474">
    <property type="entry name" value="Transketolase_N"/>
</dbReference>
<dbReference type="EMBL" id="RQHV01000061">
    <property type="protein sequence ID" value="TGN07982.1"/>
    <property type="molecule type" value="Genomic_DNA"/>
</dbReference>
<evidence type="ECO:0000313" key="2">
    <source>
        <dbReference type="EMBL" id="TGN07982.1"/>
    </source>
</evidence>
<sequence>MDVRSKQLRRLIVEMMEVEKRGHIGPALSLIEILRVLYDDILKFDPKKPNWEDRDRLILSKGHGCLGLYSILADKGFFPMDVLKTFGKPDSILGGHPERDKVPGVEASTGALGHGLPIGVGIAIASKIKKKDFRVFVITGDGEINEGSVWEAALCASKHALSNLTVIVDYNKLQSYGPTKEVLDLEPIMDKWMSFGFATVEVDGHNVSDLQTLFKSLPKDKNKPTAIIAHTIKGKGFPMAEGNPLWHHKNKISPEEFSAMYQSLEG</sequence>
<dbReference type="InterPro" id="IPR029061">
    <property type="entry name" value="THDP-binding"/>
</dbReference>
<gene>
    <name evidence="2" type="ORF">EHS11_13670</name>
</gene>
<accession>A0A4R9LKC5</accession>
<dbReference type="PANTHER" id="PTHR47514">
    <property type="entry name" value="TRANSKETOLASE N-TERMINAL SECTION-RELATED"/>
    <property type="match status" value="1"/>
</dbReference>
<dbReference type="OrthoDB" id="8732661at2"/>
<dbReference type="CDD" id="cd02012">
    <property type="entry name" value="TPP_TK"/>
    <property type="match status" value="1"/>
</dbReference>
<organism evidence="2 3">
    <name type="scientific">Leptospira ilyithenensis</name>
    <dbReference type="NCBI Taxonomy" id="2484901"/>
    <lineage>
        <taxon>Bacteria</taxon>
        <taxon>Pseudomonadati</taxon>
        <taxon>Spirochaetota</taxon>
        <taxon>Spirochaetia</taxon>
        <taxon>Leptospirales</taxon>
        <taxon>Leptospiraceae</taxon>
        <taxon>Leptospira</taxon>
    </lineage>
</organism>
<reference evidence="2" key="1">
    <citation type="journal article" date="2019" name="PLoS Negl. Trop. Dis.">
        <title>Revisiting the worldwide diversity of Leptospira species in the environment.</title>
        <authorList>
            <person name="Vincent A.T."/>
            <person name="Schiettekatte O."/>
            <person name="Bourhy P."/>
            <person name="Veyrier F.J."/>
            <person name="Picardeau M."/>
        </authorList>
    </citation>
    <scope>NUCLEOTIDE SEQUENCE [LARGE SCALE GENOMIC DNA]</scope>
    <source>
        <strain evidence="2">201400974</strain>
    </source>
</reference>
<proteinExistence type="predicted"/>